<dbReference type="Proteomes" id="UP000274843">
    <property type="component" value="Unassembled WGS sequence"/>
</dbReference>
<dbReference type="EMBL" id="RKHY01000001">
    <property type="protein sequence ID" value="ROS42456.1"/>
    <property type="molecule type" value="Genomic_DNA"/>
</dbReference>
<dbReference type="GeneID" id="301846163"/>
<evidence type="ECO:0000256" key="1">
    <source>
        <dbReference type="SAM" id="MobiDB-lite"/>
    </source>
</evidence>
<evidence type="ECO:0000313" key="2">
    <source>
        <dbReference type="EMBL" id="ROS42456.1"/>
    </source>
</evidence>
<protein>
    <submittedName>
        <fullName evidence="2">Uncharacterized protein</fullName>
    </submittedName>
</protein>
<reference evidence="2 3" key="1">
    <citation type="submission" date="2018-11" db="EMBL/GenBank/DDBJ databases">
        <title>Sequencing the genomes of 1000 actinobacteria strains.</title>
        <authorList>
            <person name="Klenk H.-P."/>
        </authorList>
    </citation>
    <scope>NUCLEOTIDE SEQUENCE [LARGE SCALE GENOMIC DNA]</scope>
    <source>
        <strain evidence="2 3">DSM 44348</strain>
    </source>
</reference>
<accession>A0A3N2H0M0</accession>
<feature type="region of interest" description="Disordered" evidence="1">
    <location>
        <begin position="36"/>
        <end position="62"/>
    </location>
</feature>
<dbReference type="AlphaFoldDB" id="A0A3N2H0M0"/>
<evidence type="ECO:0000313" key="3">
    <source>
        <dbReference type="Proteomes" id="UP000274843"/>
    </source>
</evidence>
<sequence length="62" mass="6360">MAERAGIPVDYSNPGEINGRPVYPITAERISLGRAVGHDVRGSASAGPVEGTPGPGQSAMER</sequence>
<proteinExistence type="predicted"/>
<dbReference type="RefSeq" id="WP_027934384.1">
    <property type="nucleotide sequence ID" value="NZ_RKHY01000001.1"/>
</dbReference>
<gene>
    <name evidence="2" type="ORF">EDD35_4846</name>
</gene>
<keyword evidence="3" id="KW-1185">Reference proteome</keyword>
<name>A0A3N2H0M0_9PSEU</name>
<comment type="caution">
    <text evidence="2">The sequence shown here is derived from an EMBL/GenBank/DDBJ whole genome shotgun (WGS) entry which is preliminary data.</text>
</comment>
<organism evidence="2 3">
    <name type="scientific">Amycolatopsis thermoflava</name>
    <dbReference type="NCBI Taxonomy" id="84480"/>
    <lineage>
        <taxon>Bacteria</taxon>
        <taxon>Bacillati</taxon>
        <taxon>Actinomycetota</taxon>
        <taxon>Actinomycetes</taxon>
        <taxon>Pseudonocardiales</taxon>
        <taxon>Pseudonocardiaceae</taxon>
        <taxon>Amycolatopsis</taxon>
        <taxon>Amycolatopsis methanolica group</taxon>
    </lineage>
</organism>